<keyword evidence="1" id="KW-0812">Transmembrane</keyword>
<name>A0A366S6E7_9HYPO</name>
<gene>
    <name evidence="2" type="ORF">FIESC28_02983</name>
</gene>
<feature type="transmembrane region" description="Helical" evidence="1">
    <location>
        <begin position="14"/>
        <end position="32"/>
    </location>
</feature>
<accession>A0A366S6E7</accession>
<protein>
    <submittedName>
        <fullName evidence="2">Uncharacterized protein</fullName>
    </submittedName>
</protein>
<dbReference type="EMBL" id="QKXC01000060">
    <property type="protein sequence ID" value="RBR24250.1"/>
    <property type="molecule type" value="Genomic_DNA"/>
</dbReference>
<evidence type="ECO:0000313" key="2">
    <source>
        <dbReference type="EMBL" id="RBR24250.1"/>
    </source>
</evidence>
<evidence type="ECO:0000313" key="3">
    <source>
        <dbReference type="Proteomes" id="UP000253153"/>
    </source>
</evidence>
<organism evidence="2 3">
    <name type="scientific">Fusarium coffeatum</name>
    <dbReference type="NCBI Taxonomy" id="231269"/>
    <lineage>
        <taxon>Eukaryota</taxon>
        <taxon>Fungi</taxon>
        <taxon>Dikarya</taxon>
        <taxon>Ascomycota</taxon>
        <taxon>Pezizomycotina</taxon>
        <taxon>Sordariomycetes</taxon>
        <taxon>Hypocreomycetidae</taxon>
        <taxon>Hypocreales</taxon>
        <taxon>Nectriaceae</taxon>
        <taxon>Fusarium</taxon>
        <taxon>Fusarium incarnatum-equiseti species complex</taxon>
    </lineage>
</organism>
<keyword evidence="1" id="KW-1133">Transmembrane helix</keyword>
<dbReference type="Proteomes" id="UP000253153">
    <property type="component" value="Unassembled WGS sequence"/>
</dbReference>
<proteinExistence type="predicted"/>
<evidence type="ECO:0000256" key="1">
    <source>
        <dbReference type="SAM" id="Phobius"/>
    </source>
</evidence>
<keyword evidence="1" id="KW-0472">Membrane</keyword>
<reference evidence="2 3" key="1">
    <citation type="submission" date="2018-06" db="EMBL/GenBank/DDBJ databases">
        <title>Fusarium incarnatum-equiseti species complex species 28.</title>
        <authorList>
            <person name="Gardiner D.M."/>
        </authorList>
    </citation>
    <scope>NUCLEOTIDE SEQUENCE [LARGE SCALE GENOMIC DNA]</scope>
    <source>
        <strain evidence="2 3">FIESC_28</strain>
    </source>
</reference>
<comment type="caution">
    <text evidence="2">The sequence shown here is derived from an EMBL/GenBank/DDBJ whole genome shotgun (WGS) entry which is preliminary data.</text>
</comment>
<dbReference type="AlphaFoldDB" id="A0A366S6E7"/>
<dbReference type="OrthoDB" id="10395707at2759"/>
<keyword evidence="3" id="KW-1185">Reference proteome</keyword>
<dbReference type="RefSeq" id="XP_031018841.1">
    <property type="nucleotide sequence ID" value="XM_031157132.1"/>
</dbReference>
<dbReference type="GeneID" id="41992428"/>
<sequence>MFPHQPLNFTLEQWLGTAIMFPILTVLFYRGIYNEPQAQVHDATSDAAAAMMKNR</sequence>